<evidence type="ECO:0000313" key="2">
    <source>
        <dbReference type="EMBL" id="GGD71436.1"/>
    </source>
</evidence>
<dbReference type="Proteomes" id="UP000629365">
    <property type="component" value="Unassembled WGS sequence"/>
</dbReference>
<sequence length="286" mass="31058">MAAAEHVTLEGIATELYALPLPEFTAARNARAKELDDARLAAEVRALRKPLLAAWVVNLFARERVTELREALDLASDLREAQADLDAAALTSLNRQRRALIRALAQQAEELAAEHGEHITQSTADAVEQTLNAAMFDADAATAVASGRLVRPLEVGGDPAELVDAVAGHLGDVSAAPAAPVDQVKERRERKAAERALRTAESALTQAERTRDEIDRTRKRVSDQIDRLEERAEELESELARVSKEADRSRRERDALDDGLAEAGTRVEEARTAAAATQAALDRLRG</sequence>
<keyword evidence="3" id="KW-1185">Reference proteome</keyword>
<evidence type="ECO:0000256" key="1">
    <source>
        <dbReference type="SAM" id="MobiDB-lite"/>
    </source>
</evidence>
<feature type="compositionally biased region" description="Basic and acidic residues" evidence="1">
    <location>
        <begin position="238"/>
        <end position="256"/>
    </location>
</feature>
<protein>
    <recommendedName>
        <fullName evidence="4">Transposase</fullName>
    </recommendedName>
</protein>
<feature type="compositionally biased region" description="Basic and acidic residues" evidence="1">
    <location>
        <begin position="208"/>
        <end position="230"/>
    </location>
</feature>
<evidence type="ECO:0008006" key="4">
    <source>
        <dbReference type="Google" id="ProtNLM"/>
    </source>
</evidence>
<gene>
    <name evidence="2" type="ORF">GCM10007269_13200</name>
</gene>
<feature type="region of interest" description="Disordered" evidence="1">
    <location>
        <begin position="198"/>
        <end position="271"/>
    </location>
</feature>
<comment type="caution">
    <text evidence="2">The sequence shown here is derived from an EMBL/GenBank/DDBJ whole genome shotgun (WGS) entry which is preliminary data.</text>
</comment>
<dbReference type="SUPFAM" id="SSF57997">
    <property type="entry name" value="Tropomyosin"/>
    <property type="match status" value="1"/>
</dbReference>
<dbReference type="Gene3D" id="1.10.287.1490">
    <property type="match status" value="1"/>
</dbReference>
<accession>A0ABQ1RKM4</accession>
<dbReference type="EMBL" id="BMCM01000002">
    <property type="protein sequence ID" value="GGD71436.1"/>
    <property type="molecule type" value="Genomic_DNA"/>
</dbReference>
<dbReference type="RefSeq" id="WP_188435813.1">
    <property type="nucleotide sequence ID" value="NZ_BMCM01000002.1"/>
</dbReference>
<name>A0ABQ1RKM4_9MICO</name>
<proteinExistence type="predicted"/>
<reference evidence="3" key="1">
    <citation type="journal article" date="2019" name="Int. J. Syst. Evol. Microbiol.">
        <title>The Global Catalogue of Microorganisms (GCM) 10K type strain sequencing project: providing services to taxonomists for standard genome sequencing and annotation.</title>
        <authorList>
            <consortium name="The Broad Institute Genomics Platform"/>
            <consortium name="The Broad Institute Genome Sequencing Center for Infectious Disease"/>
            <person name="Wu L."/>
            <person name="Ma J."/>
        </authorList>
    </citation>
    <scope>NUCLEOTIDE SEQUENCE [LARGE SCALE GENOMIC DNA]</scope>
    <source>
        <strain evidence="3">CCM 7640</strain>
    </source>
</reference>
<evidence type="ECO:0000313" key="3">
    <source>
        <dbReference type="Proteomes" id="UP000629365"/>
    </source>
</evidence>
<organism evidence="2 3">
    <name type="scientific">Microbacterium murale</name>
    <dbReference type="NCBI Taxonomy" id="1081040"/>
    <lineage>
        <taxon>Bacteria</taxon>
        <taxon>Bacillati</taxon>
        <taxon>Actinomycetota</taxon>
        <taxon>Actinomycetes</taxon>
        <taxon>Micrococcales</taxon>
        <taxon>Microbacteriaceae</taxon>
        <taxon>Microbacterium</taxon>
    </lineage>
</organism>